<gene>
    <name evidence="2" type="ORF">PXC00_05075</name>
</gene>
<evidence type="ECO:0000313" key="3">
    <source>
        <dbReference type="Proteomes" id="UP001300604"/>
    </source>
</evidence>
<sequence>MDVIDKIDLLMKQKGVSAYRVAKDIGFSNGLFTQWRKHLQTPSADKLSKIANYFGVTVDYLMGNEHSRPEFEVETFDDFSYAMHNESGNLSDSDKEILLNLAKDMAKHRKEKDNNSRK</sequence>
<evidence type="ECO:0000313" key="2">
    <source>
        <dbReference type="EMBL" id="WOC33247.1"/>
    </source>
</evidence>
<dbReference type="AlphaFoldDB" id="A0AA97DCT9"/>
<evidence type="ECO:0000259" key="1">
    <source>
        <dbReference type="PROSITE" id="PS50943"/>
    </source>
</evidence>
<dbReference type="EMBL" id="CP135996">
    <property type="protein sequence ID" value="WOC33247.1"/>
    <property type="molecule type" value="Genomic_DNA"/>
</dbReference>
<dbReference type="PROSITE" id="PS50943">
    <property type="entry name" value="HTH_CROC1"/>
    <property type="match status" value="1"/>
</dbReference>
<dbReference type="Gene3D" id="1.10.260.40">
    <property type="entry name" value="lambda repressor-like DNA-binding domains"/>
    <property type="match status" value="1"/>
</dbReference>
<dbReference type="InterPro" id="IPR010982">
    <property type="entry name" value="Lambda_DNA-bd_dom_sf"/>
</dbReference>
<dbReference type="GO" id="GO:0003677">
    <property type="term" value="F:DNA binding"/>
    <property type="evidence" value="ECO:0007669"/>
    <property type="project" value="InterPro"/>
</dbReference>
<dbReference type="InterPro" id="IPR001387">
    <property type="entry name" value="Cro/C1-type_HTH"/>
</dbReference>
<keyword evidence="3" id="KW-1185">Reference proteome</keyword>
<dbReference type="SMART" id="SM00530">
    <property type="entry name" value="HTH_XRE"/>
    <property type="match status" value="1"/>
</dbReference>
<dbReference type="KEGG" id="carl:PXC00_05075"/>
<proteinExistence type="predicted"/>
<reference evidence="2 3" key="2">
    <citation type="submission" date="2024-06" db="EMBL/GenBank/DDBJ databases">
        <title>Caproicibacterium argilliputei sp. nov, a novel caproic acid producing anaerobic bacterium isolated from pit mud.</title>
        <authorList>
            <person name="Xia S."/>
        </authorList>
    </citation>
    <scope>NUCLEOTIDE SEQUENCE [LARGE SCALE GENOMIC DNA]</scope>
    <source>
        <strain evidence="2 3">ZCY20-5</strain>
    </source>
</reference>
<dbReference type="CDD" id="cd00093">
    <property type="entry name" value="HTH_XRE"/>
    <property type="match status" value="1"/>
</dbReference>
<dbReference type="RefSeq" id="WP_275844467.1">
    <property type="nucleotide sequence ID" value="NZ_CP135996.1"/>
</dbReference>
<protein>
    <submittedName>
        <fullName evidence="2">Helix-turn-helix transcriptional regulator</fullName>
    </submittedName>
</protein>
<reference evidence="3" key="1">
    <citation type="submission" date="2024-06" db="EMBL/GenBank/DDBJ databases">
        <title>Caproicibacterium argilliputei sp. nov, a novel caproic acid producing anaerobic bacterium isolated from pit mud.</title>
        <authorList>
            <person name="Zeng C."/>
        </authorList>
    </citation>
    <scope>NUCLEOTIDE SEQUENCE [LARGE SCALE GENOMIC DNA]</scope>
    <source>
        <strain evidence="3">ZCY20-5</strain>
    </source>
</reference>
<accession>A0AA97DCT9</accession>
<dbReference type="Proteomes" id="UP001300604">
    <property type="component" value="Chromosome"/>
</dbReference>
<dbReference type="SUPFAM" id="SSF47413">
    <property type="entry name" value="lambda repressor-like DNA-binding domains"/>
    <property type="match status" value="1"/>
</dbReference>
<name>A0AA97DCT9_9FIRM</name>
<reference evidence="3" key="3">
    <citation type="submission" date="2024-06" db="EMBL/GenBank/DDBJ databases">
        <authorList>
            <person name="Zeng C."/>
        </authorList>
    </citation>
    <scope>NUCLEOTIDE SEQUENCE [LARGE SCALE GENOMIC DNA]</scope>
    <source>
        <strain evidence="3">ZCY20-5</strain>
    </source>
</reference>
<feature type="domain" description="HTH cro/C1-type" evidence="1">
    <location>
        <begin position="7"/>
        <end position="61"/>
    </location>
</feature>
<organism evidence="2 3">
    <name type="scientific">Caproicibacterium argilliputei</name>
    <dbReference type="NCBI Taxonomy" id="3030016"/>
    <lineage>
        <taxon>Bacteria</taxon>
        <taxon>Bacillati</taxon>
        <taxon>Bacillota</taxon>
        <taxon>Clostridia</taxon>
        <taxon>Eubacteriales</taxon>
        <taxon>Oscillospiraceae</taxon>
        <taxon>Caproicibacterium</taxon>
    </lineage>
</organism>
<dbReference type="Pfam" id="PF13443">
    <property type="entry name" value="HTH_26"/>
    <property type="match status" value="1"/>
</dbReference>